<dbReference type="EMBL" id="GGEC01031300">
    <property type="protein sequence ID" value="MBX11784.1"/>
    <property type="molecule type" value="Transcribed_RNA"/>
</dbReference>
<protein>
    <submittedName>
        <fullName evidence="2">Uncharacterized protein MANES_06G072400</fullName>
    </submittedName>
</protein>
<dbReference type="PANTHER" id="PTHR43349">
    <property type="entry name" value="PINORESINOL REDUCTASE-RELATED"/>
    <property type="match status" value="1"/>
</dbReference>
<evidence type="ECO:0000313" key="2">
    <source>
        <dbReference type="EMBL" id="MBX11784.1"/>
    </source>
</evidence>
<dbReference type="Gene3D" id="3.90.25.10">
    <property type="entry name" value="UDP-galactose 4-epimerase, domain 1"/>
    <property type="match status" value="1"/>
</dbReference>
<dbReference type="AlphaFoldDB" id="A0A2P2L1E1"/>
<organism evidence="2">
    <name type="scientific">Rhizophora mucronata</name>
    <name type="common">Asiatic mangrove</name>
    <dbReference type="NCBI Taxonomy" id="61149"/>
    <lineage>
        <taxon>Eukaryota</taxon>
        <taxon>Viridiplantae</taxon>
        <taxon>Streptophyta</taxon>
        <taxon>Embryophyta</taxon>
        <taxon>Tracheophyta</taxon>
        <taxon>Spermatophyta</taxon>
        <taxon>Magnoliopsida</taxon>
        <taxon>eudicotyledons</taxon>
        <taxon>Gunneridae</taxon>
        <taxon>Pentapetalae</taxon>
        <taxon>rosids</taxon>
        <taxon>fabids</taxon>
        <taxon>Malpighiales</taxon>
        <taxon>Rhizophoraceae</taxon>
        <taxon>Rhizophora</taxon>
    </lineage>
</organism>
<reference evidence="2" key="1">
    <citation type="submission" date="2018-02" db="EMBL/GenBank/DDBJ databases">
        <title>Rhizophora mucronata_Transcriptome.</title>
        <authorList>
            <person name="Meera S.P."/>
            <person name="Sreeshan A."/>
            <person name="Augustine A."/>
        </authorList>
    </citation>
    <scope>NUCLEOTIDE SEQUENCE</scope>
    <source>
        <tissue evidence="2">Leaf</tissue>
    </source>
</reference>
<evidence type="ECO:0000259" key="1">
    <source>
        <dbReference type="Pfam" id="PF05368"/>
    </source>
</evidence>
<dbReference type="PANTHER" id="PTHR43349:SF16">
    <property type="entry name" value="LEUCANTHOCYANIDIN REDUCTASE"/>
    <property type="match status" value="1"/>
</dbReference>
<sequence>MKTVDDVRTVNKSVHFRPSCNFYNMNELAALWERKIGRTLPRVTVTEAALLAASAENRIPESIVASFTHDIFIKGCQTNFKISGPNDVEASSLYPEESFRTLEECFSDFALKLKDKHKFSDGNPTPNPVI</sequence>
<accession>A0A2P2L1E1</accession>
<name>A0A2P2L1E1_RHIMU</name>
<dbReference type="InterPro" id="IPR050608">
    <property type="entry name" value="NmrA-type/Isoflavone_red_sf"/>
</dbReference>
<feature type="domain" description="NmrA-like" evidence="1">
    <location>
        <begin position="2"/>
        <end position="104"/>
    </location>
</feature>
<proteinExistence type="predicted"/>
<dbReference type="Pfam" id="PF05368">
    <property type="entry name" value="NmrA"/>
    <property type="match status" value="1"/>
</dbReference>
<dbReference type="InterPro" id="IPR008030">
    <property type="entry name" value="NmrA-like"/>
</dbReference>
<dbReference type="GO" id="GO:0003824">
    <property type="term" value="F:catalytic activity"/>
    <property type="evidence" value="ECO:0007669"/>
    <property type="project" value="UniProtKB-ARBA"/>
</dbReference>